<name>A0A9W9DPP1_9AGAR</name>
<protein>
    <submittedName>
        <fullName evidence="1">Uncharacterized protein</fullName>
    </submittedName>
</protein>
<dbReference type="Proteomes" id="UP001150266">
    <property type="component" value="Unassembled WGS sequence"/>
</dbReference>
<sequence length="100" mass="11888">MYIRFCRELEEIKRHKINFINLNSHEEFSVYVLNMNKDRVIKRSRSGMEDNNSMRWQVEMKKGGGCLGFKTGEVQCRRESVARECRKIQPRLNAGAHLRQ</sequence>
<accession>A0A9W9DPP1</accession>
<organism evidence="1 2">
    <name type="scientific">Lentinula aciculospora</name>
    <dbReference type="NCBI Taxonomy" id="153920"/>
    <lineage>
        <taxon>Eukaryota</taxon>
        <taxon>Fungi</taxon>
        <taxon>Dikarya</taxon>
        <taxon>Basidiomycota</taxon>
        <taxon>Agaricomycotina</taxon>
        <taxon>Agaricomycetes</taxon>
        <taxon>Agaricomycetidae</taxon>
        <taxon>Agaricales</taxon>
        <taxon>Marasmiineae</taxon>
        <taxon>Omphalotaceae</taxon>
        <taxon>Lentinula</taxon>
    </lineage>
</organism>
<comment type="caution">
    <text evidence="1">The sequence shown here is derived from an EMBL/GenBank/DDBJ whole genome shotgun (WGS) entry which is preliminary data.</text>
</comment>
<reference evidence="1" key="1">
    <citation type="submission" date="2022-08" db="EMBL/GenBank/DDBJ databases">
        <title>A Global Phylogenomic Analysis of the Shiitake Genus Lentinula.</title>
        <authorList>
            <consortium name="DOE Joint Genome Institute"/>
            <person name="Sierra-Patev S."/>
            <person name="Min B."/>
            <person name="Naranjo-Ortiz M."/>
            <person name="Looney B."/>
            <person name="Konkel Z."/>
            <person name="Slot J.C."/>
            <person name="Sakamoto Y."/>
            <person name="Steenwyk J.L."/>
            <person name="Rokas A."/>
            <person name="Carro J."/>
            <person name="Camarero S."/>
            <person name="Ferreira P."/>
            <person name="Molpeceres G."/>
            <person name="Ruiz-Duenas F.J."/>
            <person name="Serrano A."/>
            <person name="Henrissat B."/>
            <person name="Drula E."/>
            <person name="Hughes K.W."/>
            <person name="Mata J.L."/>
            <person name="Ishikawa N.K."/>
            <person name="Vargas-Isla R."/>
            <person name="Ushijima S."/>
            <person name="Smith C.A."/>
            <person name="Ahrendt S."/>
            <person name="Andreopoulos W."/>
            <person name="He G."/>
            <person name="Labutti K."/>
            <person name="Lipzen A."/>
            <person name="Ng V."/>
            <person name="Riley R."/>
            <person name="Sandor L."/>
            <person name="Barry K."/>
            <person name="Martinez A.T."/>
            <person name="Xiao Y."/>
            <person name="Gibbons J.G."/>
            <person name="Terashima K."/>
            <person name="Grigoriev I.V."/>
            <person name="Hibbett D.S."/>
        </authorList>
    </citation>
    <scope>NUCLEOTIDE SEQUENCE</scope>
    <source>
        <strain evidence="1">JLM2183</strain>
    </source>
</reference>
<dbReference type="AlphaFoldDB" id="A0A9W9DPP1"/>
<proteinExistence type="predicted"/>
<gene>
    <name evidence="1" type="ORF">J3R30DRAFT_3403844</name>
</gene>
<dbReference type="EMBL" id="JAOTPV010000008">
    <property type="protein sequence ID" value="KAJ4478985.1"/>
    <property type="molecule type" value="Genomic_DNA"/>
</dbReference>
<evidence type="ECO:0000313" key="1">
    <source>
        <dbReference type="EMBL" id="KAJ4478985.1"/>
    </source>
</evidence>
<evidence type="ECO:0000313" key="2">
    <source>
        <dbReference type="Proteomes" id="UP001150266"/>
    </source>
</evidence>
<keyword evidence="2" id="KW-1185">Reference proteome</keyword>